<evidence type="ECO:0000313" key="4">
    <source>
        <dbReference type="Proteomes" id="UP001058974"/>
    </source>
</evidence>
<comment type="caution">
    <text evidence="3">The sequence shown here is derived from an EMBL/GenBank/DDBJ whole genome shotgun (WGS) entry which is preliminary data.</text>
</comment>
<sequence length="185" mass="20866">MGPQQSRQLSQPEKYSAKKNNRRKKKTEESPPCVIHPKEGKGNARSKPEKGKDKTGSRNQILGSGVGYAKGRFCSRLLVLWSNYVFFIYFEDKLTHRYYTRANSSRLMDHLEQENRELKEEVARLTALMESFMAAQSQSSPTPSTPPQRTVIFEIVTSTVPAATAHFAPSMPVGFPWGMPANFVP</sequence>
<feature type="compositionally biased region" description="Polar residues" evidence="2">
    <location>
        <begin position="1"/>
        <end position="13"/>
    </location>
</feature>
<gene>
    <name evidence="3" type="ORF">KIW84_021257</name>
</gene>
<feature type="compositionally biased region" description="Basic and acidic residues" evidence="2">
    <location>
        <begin position="36"/>
        <end position="56"/>
    </location>
</feature>
<proteinExistence type="predicted"/>
<protein>
    <submittedName>
        <fullName evidence="3">Uncharacterized protein</fullName>
    </submittedName>
</protein>
<keyword evidence="1" id="KW-0175">Coiled coil</keyword>
<reference evidence="3 4" key="1">
    <citation type="journal article" date="2022" name="Nat. Genet.">
        <title>Improved pea reference genome and pan-genome highlight genomic features and evolutionary characteristics.</title>
        <authorList>
            <person name="Yang T."/>
            <person name="Liu R."/>
            <person name="Luo Y."/>
            <person name="Hu S."/>
            <person name="Wang D."/>
            <person name="Wang C."/>
            <person name="Pandey M.K."/>
            <person name="Ge S."/>
            <person name="Xu Q."/>
            <person name="Li N."/>
            <person name="Li G."/>
            <person name="Huang Y."/>
            <person name="Saxena R.K."/>
            <person name="Ji Y."/>
            <person name="Li M."/>
            <person name="Yan X."/>
            <person name="He Y."/>
            <person name="Liu Y."/>
            <person name="Wang X."/>
            <person name="Xiang C."/>
            <person name="Varshney R.K."/>
            <person name="Ding H."/>
            <person name="Gao S."/>
            <person name="Zong X."/>
        </authorList>
    </citation>
    <scope>NUCLEOTIDE SEQUENCE [LARGE SCALE GENOMIC DNA]</scope>
    <source>
        <strain evidence="3 4">cv. Zhongwan 6</strain>
    </source>
</reference>
<dbReference type="AlphaFoldDB" id="A0A9D4Y9C3"/>
<accession>A0A9D4Y9C3</accession>
<feature type="region of interest" description="Disordered" evidence="2">
    <location>
        <begin position="1"/>
        <end position="62"/>
    </location>
</feature>
<dbReference type="EMBL" id="JAMSHJ010000002">
    <property type="protein sequence ID" value="KAI5434329.1"/>
    <property type="molecule type" value="Genomic_DNA"/>
</dbReference>
<name>A0A9D4Y9C3_PEA</name>
<dbReference type="Gramene" id="Psat02G0125700-T1">
    <property type="protein sequence ID" value="KAI5434329.1"/>
    <property type="gene ID" value="KIW84_021257"/>
</dbReference>
<dbReference type="Proteomes" id="UP001058974">
    <property type="component" value="Chromosome 2"/>
</dbReference>
<keyword evidence="4" id="KW-1185">Reference proteome</keyword>
<organism evidence="3 4">
    <name type="scientific">Pisum sativum</name>
    <name type="common">Garden pea</name>
    <name type="synonym">Lathyrus oleraceus</name>
    <dbReference type="NCBI Taxonomy" id="3888"/>
    <lineage>
        <taxon>Eukaryota</taxon>
        <taxon>Viridiplantae</taxon>
        <taxon>Streptophyta</taxon>
        <taxon>Embryophyta</taxon>
        <taxon>Tracheophyta</taxon>
        <taxon>Spermatophyta</taxon>
        <taxon>Magnoliopsida</taxon>
        <taxon>eudicotyledons</taxon>
        <taxon>Gunneridae</taxon>
        <taxon>Pentapetalae</taxon>
        <taxon>rosids</taxon>
        <taxon>fabids</taxon>
        <taxon>Fabales</taxon>
        <taxon>Fabaceae</taxon>
        <taxon>Papilionoideae</taxon>
        <taxon>50 kb inversion clade</taxon>
        <taxon>NPAAA clade</taxon>
        <taxon>Hologalegina</taxon>
        <taxon>IRL clade</taxon>
        <taxon>Fabeae</taxon>
        <taxon>Lathyrus</taxon>
    </lineage>
</organism>
<evidence type="ECO:0000313" key="3">
    <source>
        <dbReference type="EMBL" id="KAI5434329.1"/>
    </source>
</evidence>
<evidence type="ECO:0000256" key="1">
    <source>
        <dbReference type="SAM" id="Coils"/>
    </source>
</evidence>
<evidence type="ECO:0000256" key="2">
    <source>
        <dbReference type="SAM" id="MobiDB-lite"/>
    </source>
</evidence>
<feature type="coiled-coil region" evidence="1">
    <location>
        <begin position="101"/>
        <end position="135"/>
    </location>
</feature>